<evidence type="ECO:0000256" key="1">
    <source>
        <dbReference type="ARBA" id="ARBA00005187"/>
    </source>
</evidence>
<dbReference type="Pfam" id="PF00733">
    <property type="entry name" value="Asn_synthase"/>
    <property type="match status" value="1"/>
</dbReference>
<keyword evidence="14" id="KW-1185">Reference proteome</keyword>
<comment type="pathway">
    <text evidence="1">Amino-acid biosynthesis; L-asparagine biosynthesis; L-asparagine from L-aspartate (L-Gln route): step 1/1.</text>
</comment>
<dbReference type="InterPro" id="IPR051786">
    <property type="entry name" value="ASN_synthetase/amidase"/>
</dbReference>
<organism evidence="13 14">
    <name type="scientific">Marinobacter gudaonensis</name>
    <dbReference type="NCBI Taxonomy" id="375760"/>
    <lineage>
        <taxon>Bacteria</taxon>
        <taxon>Pseudomonadati</taxon>
        <taxon>Pseudomonadota</taxon>
        <taxon>Gammaproteobacteria</taxon>
        <taxon>Pseudomonadales</taxon>
        <taxon>Marinobacteraceae</taxon>
        <taxon>Marinobacter</taxon>
    </lineage>
</organism>
<dbReference type="EC" id="6.3.5.4" evidence="3"/>
<dbReference type="EMBL" id="FOYV01000001">
    <property type="protein sequence ID" value="SFR40254.1"/>
    <property type="molecule type" value="Genomic_DNA"/>
</dbReference>
<dbReference type="GO" id="GO:0006529">
    <property type="term" value="P:asparagine biosynthetic process"/>
    <property type="evidence" value="ECO:0007669"/>
    <property type="project" value="UniProtKB-KW"/>
</dbReference>
<evidence type="ECO:0000256" key="8">
    <source>
        <dbReference type="PIRSR" id="PIRSR001589-1"/>
    </source>
</evidence>
<feature type="domain" description="Glutamine amidotransferase type-2" evidence="12">
    <location>
        <begin position="2"/>
        <end position="215"/>
    </location>
</feature>
<dbReference type="CDD" id="cd01991">
    <property type="entry name" value="Asn_synthase_B_C"/>
    <property type="match status" value="1"/>
</dbReference>
<dbReference type="InterPro" id="IPR017932">
    <property type="entry name" value="GATase_2_dom"/>
</dbReference>
<evidence type="ECO:0000256" key="11">
    <source>
        <dbReference type="SAM" id="Coils"/>
    </source>
</evidence>
<evidence type="ECO:0000256" key="10">
    <source>
        <dbReference type="PIRSR" id="PIRSR001589-3"/>
    </source>
</evidence>
<keyword evidence="8" id="KW-0028">Amino-acid biosynthesis</keyword>
<keyword evidence="4 9" id="KW-0547">Nucleotide-binding</keyword>
<dbReference type="Proteomes" id="UP000199290">
    <property type="component" value="Unassembled WGS sequence"/>
</dbReference>
<dbReference type="STRING" id="375760.SAMN04488073_0526"/>
<dbReference type="CDD" id="cd00712">
    <property type="entry name" value="AsnB"/>
    <property type="match status" value="1"/>
</dbReference>
<dbReference type="InterPro" id="IPR033738">
    <property type="entry name" value="AsnB_N"/>
</dbReference>
<evidence type="ECO:0000256" key="3">
    <source>
        <dbReference type="ARBA" id="ARBA00012737"/>
    </source>
</evidence>
<dbReference type="Gene3D" id="3.60.20.10">
    <property type="entry name" value="Glutamine Phosphoribosylpyrophosphate, subunit 1, domain 1"/>
    <property type="match status" value="1"/>
</dbReference>
<evidence type="ECO:0000256" key="9">
    <source>
        <dbReference type="PIRSR" id="PIRSR001589-2"/>
    </source>
</evidence>
<dbReference type="OrthoDB" id="9763290at2"/>
<evidence type="ECO:0000256" key="7">
    <source>
        <dbReference type="ARBA" id="ARBA00048741"/>
    </source>
</evidence>
<name>A0A1I6GDF8_9GAMM</name>
<gene>
    <name evidence="13" type="ORF">SAMN04488073_0526</name>
</gene>
<proteinExistence type="inferred from homology"/>
<feature type="binding site" evidence="9">
    <location>
        <begin position="370"/>
        <end position="371"/>
    </location>
    <ligand>
        <name>ATP</name>
        <dbReference type="ChEBI" id="CHEBI:30616"/>
    </ligand>
</feature>
<feature type="active site" description="For GATase activity" evidence="8">
    <location>
        <position position="2"/>
    </location>
</feature>
<feature type="binding site" evidence="9">
    <location>
        <position position="297"/>
    </location>
    <ligand>
        <name>ATP</name>
        <dbReference type="ChEBI" id="CHEBI:30616"/>
    </ligand>
</feature>
<keyword evidence="8" id="KW-0061">Asparagine biosynthesis</keyword>
<evidence type="ECO:0000256" key="6">
    <source>
        <dbReference type="ARBA" id="ARBA00022962"/>
    </source>
</evidence>
<dbReference type="SUPFAM" id="SSF56235">
    <property type="entry name" value="N-terminal nucleophile aminohydrolases (Ntn hydrolases)"/>
    <property type="match status" value="1"/>
</dbReference>
<dbReference type="RefSeq" id="WP_091985679.1">
    <property type="nucleotide sequence ID" value="NZ_FOYV01000001.1"/>
</dbReference>
<dbReference type="AlphaFoldDB" id="A0A1I6GDF8"/>
<evidence type="ECO:0000313" key="13">
    <source>
        <dbReference type="EMBL" id="SFR40254.1"/>
    </source>
</evidence>
<evidence type="ECO:0000259" key="12">
    <source>
        <dbReference type="PROSITE" id="PS51278"/>
    </source>
</evidence>
<evidence type="ECO:0000256" key="2">
    <source>
        <dbReference type="ARBA" id="ARBA00005752"/>
    </source>
</evidence>
<evidence type="ECO:0000256" key="4">
    <source>
        <dbReference type="ARBA" id="ARBA00022741"/>
    </source>
</evidence>
<evidence type="ECO:0000313" key="14">
    <source>
        <dbReference type="Proteomes" id="UP000199290"/>
    </source>
</evidence>
<feature type="binding site" evidence="9">
    <location>
        <position position="101"/>
    </location>
    <ligand>
        <name>L-glutamine</name>
        <dbReference type="ChEBI" id="CHEBI:58359"/>
    </ligand>
</feature>
<dbReference type="InterPro" id="IPR001962">
    <property type="entry name" value="Asn_synthase"/>
</dbReference>
<reference evidence="14" key="1">
    <citation type="submission" date="2016-10" db="EMBL/GenBank/DDBJ databases">
        <authorList>
            <person name="Varghese N."/>
            <person name="Submissions S."/>
        </authorList>
    </citation>
    <scope>NUCLEOTIDE SEQUENCE [LARGE SCALE GENOMIC DNA]</scope>
    <source>
        <strain evidence="14">CGMCC 1.6294</strain>
    </source>
</reference>
<dbReference type="GO" id="GO:0005829">
    <property type="term" value="C:cytosol"/>
    <property type="evidence" value="ECO:0007669"/>
    <property type="project" value="TreeGrafter"/>
</dbReference>
<dbReference type="PANTHER" id="PTHR43284:SF1">
    <property type="entry name" value="ASPARAGINE SYNTHETASE"/>
    <property type="match status" value="1"/>
</dbReference>
<dbReference type="PROSITE" id="PS51278">
    <property type="entry name" value="GATASE_TYPE_2"/>
    <property type="match status" value="1"/>
</dbReference>
<evidence type="ECO:0000256" key="5">
    <source>
        <dbReference type="ARBA" id="ARBA00022840"/>
    </source>
</evidence>
<sequence>MCGIGGMLSTGALSEAAEKVLVDMGRAIQHRGPDQEGVWREGRLGLVHRRLSIQDLSSAGAQPMVSSSGRFVMAFNGEIYNFLTLKQDLELLGITFRGHSDTEVMLAAFEAWGVEESLHRFNGMFAFALVDRKVEQLLLARDRTGEKPLYYGWQGDTLLFGSELKAMRAHPDWQGKIDRNALALLLRHNFIPGPHSIYQDIRKLPPATLIRFDLEGKPGSWPEPETYWSLPEAFADRKVQTLEEAADELERHLATVIGEQMISDVPLGAFLSGGIDSSTVVAMMQKQATQQVRTFSIGFKEAGFNEAEHAKAVAAHLGTEHTELYVSPDDGLALIPKLPTLYDEPFADSSQIPTYLVSEMTRQHVTVALSGDGGDELFCGYPRYPGSVDAWNRRGQLKARMRQWASSLPPELVAGLVQKLVPGQGERARASLAERLRQEAAVASAGTLAERYRQSVSFWAAPERLVKNGQEPDYALTQPVPKAVLGDPLKTLMWLDLNWYLPDDILVKVDRAAMACSLETRVPLLDRRIVEFALGLPSELNYSGGVGKRVLREVLYRYVPKELVERPKQGFAVPLGHWLRTSLRDWAEELLSERRLREEGYFHPEPIRRLWEAHLKGKDDHAYPLWGVLMFQAWLGHGG</sequence>
<protein>
    <recommendedName>
        <fullName evidence="3">asparagine synthase (glutamine-hydrolyzing)</fullName>
        <ecNumber evidence="3">6.3.5.4</ecNumber>
    </recommendedName>
</protein>
<dbReference type="GO" id="GO:0005524">
    <property type="term" value="F:ATP binding"/>
    <property type="evidence" value="ECO:0007669"/>
    <property type="project" value="UniProtKB-KW"/>
</dbReference>
<dbReference type="NCBIfam" id="TIGR01536">
    <property type="entry name" value="asn_synth_AEB"/>
    <property type="match status" value="1"/>
</dbReference>
<keyword evidence="11" id="KW-0175">Coiled coil</keyword>
<accession>A0A1I6GDF8</accession>
<dbReference type="Pfam" id="PF13522">
    <property type="entry name" value="GATase_6"/>
    <property type="match status" value="1"/>
</dbReference>
<feature type="coiled-coil region" evidence="11">
    <location>
        <begin position="232"/>
        <end position="259"/>
    </location>
</feature>
<dbReference type="SUPFAM" id="SSF52402">
    <property type="entry name" value="Adenine nucleotide alpha hydrolases-like"/>
    <property type="match status" value="1"/>
</dbReference>
<dbReference type="GO" id="GO:0004066">
    <property type="term" value="F:asparagine synthase (glutamine-hydrolyzing) activity"/>
    <property type="evidence" value="ECO:0007669"/>
    <property type="project" value="UniProtKB-EC"/>
</dbReference>
<keyword evidence="6 8" id="KW-0315">Glutamine amidotransferase</keyword>
<comment type="similarity">
    <text evidence="2">Belongs to the asparagine synthetase family.</text>
</comment>
<keyword evidence="5 9" id="KW-0067">ATP-binding</keyword>
<feature type="site" description="Important for beta-aspartyl-AMP intermediate formation" evidence="10">
    <location>
        <position position="372"/>
    </location>
</feature>
<dbReference type="InterPro" id="IPR029055">
    <property type="entry name" value="Ntn_hydrolases_N"/>
</dbReference>
<comment type="catalytic activity">
    <reaction evidence="7">
        <text>L-aspartate + L-glutamine + ATP + H2O = L-asparagine + L-glutamate + AMP + diphosphate + H(+)</text>
        <dbReference type="Rhea" id="RHEA:12228"/>
        <dbReference type="ChEBI" id="CHEBI:15377"/>
        <dbReference type="ChEBI" id="CHEBI:15378"/>
        <dbReference type="ChEBI" id="CHEBI:29985"/>
        <dbReference type="ChEBI" id="CHEBI:29991"/>
        <dbReference type="ChEBI" id="CHEBI:30616"/>
        <dbReference type="ChEBI" id="CHEBI:33019"/>
        <dbReference type="ChEBI" id="CHEBI:58048"/>
        <dbReference type="ChEBI" id="CHEBI:58359"/>
        <dbReference type="ChEBI" id="CHEBI:456215"/>
        <dbReference type="EC" id="6.3.5.4"/>
    </reaction>
</comment>
<dbReference type="PIRSF" id="PIRSF001589">
    <property type="entry name" value="Asn_synthetase_glu-h"/>
    <property type="match status" value="1"/>
</dbReference>
<dbReference type="InterPro" id="IPR014729">
    <property type="entry name" value="Rossmann-like_a/b/a_fold"/>
</dbReference>
<dbReference type="Gene3D" id="3.40.50.620">
    <property type="entry name" value="HUPs"/>
    <property type="match status" value="1"/>
</dbReference>
<dbReference type="InterPro" id="IPR006426">
    <property type="entry name" value="Asn_synth_AEB"/>
</dbReference>
<dbReference type="PANTHER" id="PTHR43284">
    <property type="entry name" value="ASPARAGINE SYNTHETASE (GLUTAMINE-HYDROLYZING)"/>
    <property type="match status" value="1"/>
</dbReference>